<accession>A7TCW9</accession>
<dbReference type="HOGENOM" id="CLU_907871_0_0_1"/>
<organism evidence="1 2">
    <name type="scientific">Nematostella vectensis</name>
    <name type="common">Starlet sea anemone</name>
    <dbReference type="NCBI Taxonomy" id="45351"/>
    <lineage>
        <taxon>Eukaryota</taxon>
        <taxon>Metazoa</taxon>
        <taxon>Cnidaria</taxon>
        <taxon>Anthozoa</taxon>
        <taxon>Hexacorallia</taxon>
        <taxon>Actiniaria</taxon>
        <taxon>Edwardsiidae</taxon>
        <taxon>Nematostella</taxon>
    </lineage>
</organism>
<dbReference type="AlphaFoldDB" id="A7TCW9"/>
<name>A7TCW9_NEMVE</name>
<dbReference type="InterPro" id="IPR011990">
    <property type="entry name" value="TPR-like_helical_dom_sf"/>
</dbReference>
<dbReference type="InterPro" id="IPR041662">
    <property type="entry name" value="SusD-like_2"/>
</dbReference>
<reference evidence="1 2" key="1">
    <citation type="journal article" date="2007" name="Science">
        <title>Sea anemone genome reveals ancestral eumetazoan gene repertoire and genomic organization.</title>
        <authorList>
            <person name="Putnam N.H."/>
            <person name="Srivastava M."/>
            <person name="Hellsten U."/>
            <person name="Dirks B."/>
            <person name="Chapman J."/>
            <person name="Salamov A."/>
            <person name="Terry A."/>
            <person name="Shapiro H."/>
            <person name="Lindquist E."/>
            <person name="Kapitonov V.V."/>
            <person name="Jurka J."/>
            <person name="Genikhovich G."/>
            <person name="Grigoriev I.V."/>
            <person name="Lucas S.M."/>
            <person name="Steele R.E."/>
            <person name="Finnerty J.R."/>
            <person name="Technau U."/>
            <person name="Martindale M.Q."/>
            <person name="Rokhsar D.S."/>
        </authorList>
    </citation>
    <scope>NUCLEOTIDE SEQUENCE [LARGE SCALE GENOMIC DNA]</scope>
    <source>
        <strain evidence="2">CH2 X CH6</strain>
    </source>
</reference>
<feature type="non-terminal residue" evidence="1">
    <location>
        <position position="1"/>
    </location>
</feature>
<protein>
    <recommendedName>
        <fullName evidence="3">SusD/RagB family nutrient-binding outer membrane lipoprotein</fullName>
    </recommendedName>
</protein>
<sequence length="307" mass="34047">KTSTLPFGSEDVVYKGSTSKWKGLAYALLARYNNHLSKRDPVGSATKALDFVNKAVTAGFSSNAANFLFPYDGSSDWQNPWFSLFQNNLIVASKKFMDVLKSTNDPRRIAYFQDVDVQGNSVGFVGKPNGSPINAKFSPVGPKTFYGKKNSPQFVSTYFELKFIEAEAALRLATPDKARAATAMNEAIKSQIDLVTTDLKNAMSGAAKVAYEAEIAAYKATFANETAATITLDKLMTEKRKAMFTMNLESWVDVRRHDYLIPSNIALPLNAKLPTFIRRGLYTETSKSRNANTPTGVKLQDKLWWDQ</sequence>
<gene>
    <name evidence="1" type="ORF">NEMVEDRAFT_v1g225404</name>
</gene>
<dbReference type="Proteomes" id="UP000001593">
    <property type="component" value="Unassembled WGS sequence"/>
</dbReference>
<evidence type="ECO:0000313" key="2">
    <source>
        <dbReference type="Proteomes" id="UP000001593"/>
    </source>
</evidence>
<dbReference type="Pfam" id="PF12771">
    <property type="entry name" value="SusD-like_2"/>
    <property type="match status" value="1"/>
</dbReference>
<dbReference type="Gene3D" id="1.25.40.390">
    <property type="match status" value="1"/>
</dbReference>
<dbReference type="SUPFAM" id="SSF48452">
    <property type="entry name" value="TPR-like"/>
    <property type="match status" value="1"/>
</dbReference>
<dbReference type="EMBL" id="DS476868">
    <property type="protein sequence ID" value="EDO26090.1"/>
    <property type="molecule type" value="Genomic_DNA"/>
</dbReference>
<proteinExistence type="predicted"/>
<evidence type="ECO:0000313" key="1">
    <source>
        <dbReference type="EMBL" id="EDO26090.1"/>
    </source>
</evidence>
<dbReference type="InParanoid" id="A7TCW9"/>
<evidence type="ECO:0008006" key="3">
    <source>
        <dbReference type="Google" id="ProtNLM"/>
    </source>
</evidence>
<keyword evidence="2" id="KW-1185">Reference proteome</keyword>